<dbReference type="AlphaFoldDB" id="A0A429XZB1"/>
<dbReference type="InterPro" id="IPR005064">
    <property type="entry name" value="BUG"/>
</dbReference>
<dbReference type="PIRSF" id="PIRSF017082">
    <property type="entry name" value="YflP"/>
    <property type="match status" value="1"/>
</dbReference>
<name>A0A429XZB1_9BACI</name>
<evidence type="ECO:0000256" key="1">
    <source>
        <dbReference type="ARBA" id="ARBA00006987"/>
    </source>
</evidence>
<dbReference type="Proteomes" id="UP000287156">
    <property type="component" value="Unassembled WGS sequence"/>
</dbReference>
<dbReference type="SUPFAM" id="SSF53850">
    <property type="entry name" value="Periplasmic binding protein-like II"/>
    <property type="match status" value="1"/>
</dbReference>
<reference evidence="3" key="1">
    <citation type="submission" date="2018-12" db="EMBL/GenBank/DDBJ databases">
        <authorList>
            <person name="Sun L."/>
            <person name="Chen Z."/>
        </authorList>
    </citation>
    <scope>NUCLEOTIDE SEQUENCE [LARGE SCALE GENOMIC DNA]</scope>
    <source>
        <strain evidence="3">3-2-2</strain>
    </source>
</reference>
<dbReference type="CDD" id="cd07012">
    <property type="entry name" value="PBP2_Bug_TTT"/>
    <property type="match status" value="1"/>
</dbReference>
<dbReference type="PANTHER" id="PTHR42928:SF5">
    <property type="entry name" value="BLR1237 PROTEIN"/>
    <property type="match status" value="1"/>
</dbReference>
<comment type="similarity">
    <text evidence="1">Belongs to the UPF0065 (bug) family.</text>
</comment>
<dbReference type="Gene3D" id="3.40.190.150">
    <property type="entry name" value="Bordetella uptake gene, domain 1"/>
    <property type="match status" value="1"/>
</dbReference>
<dbReference type="InterPro" id="IPR042100">
    <property type="entry name" value="Bug_dom1"/>
</dbReference>
<comment type="caution">
    <text evidence="3">The sequence shown here is derived from an EMBL/GenBank/DDBJ whole genome shotgun (WGS) entry which is preliminary data.</text>
</comment>
<dbReference type="OrthoDB" id="8881899at2"/>
<dbReference type="Gene3D" id="3.40.190.10">
    <property type="entry name" value="Periplasmic binding protein-like II"/>
    <property type="match status" value="1"/>
</dbReference>
<evidence type="ECO:0000256" key="2">
    <source>
        <dbReference type="SAM" id="SignalP"/>
    </source>
</evidence>
<sequence>MKRKLILPILFSSLLVALGACSQSGAKEVSGKEDGYPSKPIEIVVGFGEGGGTDTMARSVQPVLQEELGTSIAVKNMPGASSALALEYVNDQAADGYTVLFQTDLVRVFPAMGMTDLTYKDFEQIGIGAMGIANFIVNKDSELQTFDDLVELLQSGKAKVAVAGIGDPWHVTLAIVNNAIGGDAEIITYESGTNAAMAAMKGEVDFAISGVNEVVDLLRAGDLRSLAVMDNKPMEVEDFGEIEPVTKYVSELEPFVPQGTWWGPAVKAGTPDEIVEKIRDAYDKAIESEEFKKFVKQKAIVLTDIADSQEYAKKDTEKISWLLYDIGAGERSPEDVGIERPEDE</sequence>
<gene>
    <name evidence="3" type="ORF">D4T97_010665</name>
</gene>
<keyword evidence="2" id="KW-0732">Signal</keyword>
<protein>
    <submittedName>
        <fullName evidence="3">Tripartite tricarboxylate transporter substrate binding protein</fullName>
    </submittedName>
</protein>
<dbReference type="EMBL" id="QYTV02000004">
    <property type="protein sequence ID" value="RST74135.1"/>
    <property type="molecule type" value="Genomic_DNA"/>
</dbReference>
<feature type="chain" id="PRO_5019223226" evidence="2">
    <location>
        <begin position="23"/>
        <end position="344"/>
    </location>
</feature>
<dbReference type="PANTHER" id="PTHR42928">
    <property type="entry name" value="TRICARBOXYLATE-BINDING PROTEIN"/>
    <property type="match status" value="1"/>
</dbReference>
<dbReference type="RefSeq" id="WP_126050497.1">
    <property type="nucleotide sequence ID" value="NZ_QYTV02000004.1"/>
</dbReference>
<evidence type="ECO:0000313" key="4">
    <source>
        <dbReference type="Proteomes" id="UP000287156"/>
    </source>
</evidence>
<organism evidence="3 4">
    <name type="scientific">Siminovitchia acidinfaciens</name>
    <dbReference type="NCBI Taxonomy" id="2321395"/>
    <lineage>
        <taxon>Bacteria</taxon>
        <taxon>Bacillati</taxon>
        <taxon>Bacillota</taxon>
        <taxon>Bacilli</taxon>
        <taxon>Bacillales</taxon>
        <taxon>Bacillaceae</taxon>
        <taxon>Siminovitchia</taxon>
    </lineage>
</organism>
<feature type="signal peptide" evidence="2">
    <location>
        <begin position="1"/>
        <end position="22"/>
    </location>
</feature>
<evidence type="ECO:0000313" key="3">
    <source>
        <dbReference type="EMBL" id="RST74135.1"/>
    </source>
</evidence>
<dbReference type="PROSITE" id="PS51257">
    <property type="entry name" value="PROKAR_LIPOPROTEIN"/>
    <property type="match status" value="1"/>
</dbReference>
<proteinExistence type="inferred from homology"/>
<dbReference type="Pfam" id="PF03401">
    <property type="entry name" value="TctC"/>
    <property type="match status" value="1"/>
</dbReference>
<accession>A0A429XZB1</accession>
<keyword evidence="4" id="KW-1185">Reference proteome</keyword>